<dbReference type="EMBL" id="UGQL01000002">
    <property type="protein sequence ID" value="STZ69715.1"/>
    <property type="molecule type" value="Genomic_DNA"/>
</dbReference>
<keyword evidence="2" id="KW-1185">Reference proteome</keyword>
<dbReference type="AlphaFoldDB" id="A0A378U363"/>
<evidence type="ECO:0000313" key="1">
    <source>
        <dbReference type="EMBL" id="STZ69715.1"/>
    </source>
</evidence>
<dbReference type="CDD" id="cd16913">
    <property type="entry name" value="YkuD_like"/>
    <property type="match status" value="1"/>
</dbReference>
<dbReference type="PANTHER" id="PTHR38477:SF1">
    <property type="entry name" value="MUREIN L,D-TRANSPEPTIDASE CATALYTIC DOMAIN FAMILY PROTEIN"/>
    <property type="match status" value="1"/>
</dbReference>
<reference evidence="1 2" key="1">
    <citation type="submission" date="2018-06" db="EMBL/GenBank/DDBJ databases">
        <authorList>
            <consortium name="Pathogen Informatics"/>
            <person name="Doyle S."/>
        </authorList>
    </citation>
    <scope>NUCLEOTIDE SEQUENCE [LARGE SCALE GENOMIC DNA]</scope>
    <source>
        <strain evidence="1 2">NCTC11179</strain>
    </source>
</reference>
<dbReference type="InterPro" id="IPR032676">
    <property type="entry name" value="YkuD_2"/>
</dbReference>
<protein>
    <recommendedName>
        <fullName evidence="3">L,D-transpeptidase catalytic domain</fullName>
    </recommendedName>
</protein>
<evidence type="ECO:0000313" key="2">
    <source>
        <dbReference type="Proteomes" id="UP000255024"/>
    </source>
</evidence>
<dbReference type="Proteomes" id="UP000255024">
    <property type="component" value="Unassembled WGS sequence"/>
</dbReference>
<name>A0A378U363_MYROD</name>
<dbReference type="Pfam" id="PF13645">
    <property type="entry name" value="YkuD_2"/>
    <property type="match status" value="1"/>
</dbReference>
<dbReference type="PANTHER" id="PTHR38477">
    <property type="entry name" value="HYPOTHETICAL EXPORTED PROTEIN"/>
    <property type="match status" value="1"/>
</dbReference>
<dbReference type="InterPro" id="IPR005490">
    <property type="entry name" value="LD_TPept_cat_dom"/>
</dbReference>
<gene>
    <name evidence="1" type="ORF">NCTC11179_03229</name>
</gene>
<proteinExistence type="predicted"/>
<dbReference type="RefSeq" id="WP_115092376.1">
    <property type="nucleotide sequence ID" value="NZ_CP068107.1"/>
</dbReference>
<accession>A0A378U363</accession>
<sequence>MNYKQWIVASAALVLVGAGIAKNSIQFDSSSIQLDADITEKTETVEKTELTAEESFALKANTLFHTLDLKAFNAPSEKVFTMALKGYFKMQEEGLIKNSKLTIVDFSVSSTQKRLWVIDMEKNTVLLESVVAHGKRTGDEFATAFSNRINSHMSSLGFYKTGETYQGSNGFSMRLDGLEKGINDNARTRAIVVHGADYASPALALKQGRLGRSYGCPAVPNEVNKELIELIKEESCLFIYSTQQDYLKQSKYLI</sequence>
<dbReference type="GO" id="GO:0016740">
    <property type="term" value="F:transferase activity"/>
    <property type="evidence" value="ECO:0007669"/>
    <property type="project" value="InterPro"/>
</dbReference>
<evidence type="ECO:0008006" key="3">
    <source>
        <dbReference type="Google" id="ProtNLM"/>
    </source>
</evidence>
<organism evidence="1 2">
    <name type="scientific">Myroides odoratus</name>
    <name type="common">Flavobacterium odoratum</name>
    <dbReference type="NCBI Taxonomy" id="256"/>
    <lineage>
        <taxon>Bacteria</taxon>
        <taxon>Pseudomonadati</taxon>
        <taxon>Bacteroidota</taxon>
        <taxon>Flavobacteriia</taxon>
        <taxon>Flavobacteriales</taxon>
        <taxon>Flavobacteriaceae</taxon>
        <taxon>Myroides</taxon>
    </lineage>
</organism>